<organism evidence="3 4">
    <name type="scientific">Photorhabdus luminescens subsp. sonorensis</name>
    <dbReference type="NCBI Taxonomy" id="1173677"/>
    <lineage>
        <taxon>Bacteria</taxon>
        <taxon>Pseudomonadati</taxon>
        <taxon>Pseudomonadota</taxon>
        <taxon>Gammaproteobacteria</taxon>
        <taxon>Enterobacterales</taxon>
        <taxon>Morganellaceae</taxon>
        <taxon>Photorhabdus</taxon>
    </lineage>
</organism>
<dbReference type="GO" id="GO:0003824">
    <property type="term" value="F:catalytic activity"/>
    <property type="evidence" value="ECO:0007669"/>
    <property type="project" value="UniProtKB-ARBA"/>
</dbReference>
<feature type="compositionally biased region" description="Polar residues" evidence="2">
    <location>
        <begin position="21"/>
        <end position="30"/>
    </location>
</feature>
<dbReference type="GO" id="GO:0090729">
    <property type="term" value="F:toxin activity"/>
    <property type="evidence" value="ECO:0007669"/>
    <property type="project" value="UniProtKB-KW"/>
</dbReference>
<comment type="caution">
    <text evidence="3">The sequence shown here is derived from an EMBL/GenBank/DDBJ whole genome shotgun (WGS) entry which is preliminary data.</text>
</comment>
<proteinExistence type="predicted"/>
<keyword evidence="1" id="KW-0800">Toxin</keyword>
<dbReference type="RefSeq" id="WP_139657277.1">
    <property type="nucleotide sequence ID" value="NZ_CAWOQH010000016.1"/>
</dbReference>
<sequence>MTTGLNIPASANYGKGRESGNGISHNETTLDAGQTVTLNAGRDATLKGAQVSGEQITADVKRHLTLSSKGKFSLKNYRKHSFKFRYKVMPHYHWPEYPRQRQLRQRP</sequence>
<evidence type="ECO:0000256" key="1">
    <source>
        <dbReference type="ARBA" id="ARBA00022656"/>
    </source>
</evidence>
<evidence type="ECO:0000256" key="2">
    <source>
        <dbReference type="SAM" id="MobiDB-lite"/>
    </source>
</evidence>
<feature type="region of interest" description="Disordered" evidence="2">
    <location>
        <begin position="1"/>
        <end position="30"/>
    </location>
</feature>
<dbReference type="AlphaFoldDB" id="A0A5C4RBX5"/>
<protein>
    <submittedName>
        <fullName evidence="3">Uncharacterized protein</fullName>
    </submittedName>
</protein>
<dbReference type="InterPro" id="IPR025157">
    <property type="entry name" value="Hemagglutinin_rpt"/>
</dbReference>
<evidence type="ECO:0000313" key="3">
    <source>
        <dbReference type="EMBL" id="TNH41466.1"/>
    </source>
</evidence>
<dbReference type="Proteomes" id="UP000307592">
    <property type="component" value="Unassembled WGS sequence"/>
</dbReference>
<dbReference type="EMBL" id="SBIJ01000112">
    <property type="protein sequence ID" value="TNH41466.1"/>
    <property type="molecule type" value="Genomic_DNA"/>
</dbReference>
<gene>
    <name evidence="3" type="ORF">EP164_22520</name>
</gene>
<accession>A0A5C4RBX5</accession>
<dbReference type="Pfam" id="PF13332">
    <property type="entry name" value="Fil_haemagg_2"/>
    <property type="match status" value="1"/>
</dbReference>
<evidence type="ECO:0000313" key="4">
    <source>
        <dbReference type="Proteomes" id="UP000307592"/>
    </source>
</evidence>
<reference evidence="3 4" key="1">
    <citation type="submission" date="2019-01" db="EMBL/GenBank/DDBJ databases">
        <title>Draft genome assembly of Photorhabdus luminescens subsp. sonorensis Caborca.</title>
        <authorList>
            <person name="Duong D.A."/>
            <person name="Espinosa-Artiles P."/>
            <person name="Orozco R.A."/>
            <person name="Molnar I."/>
            <person name="Stock P."/>
        </authorList>
    </citation>
    <scope>NUCLEOTIDE SEQUENCE [LARGE SCALE GENOMIC DNA]</scope>
    <source>
        <strain evidence="3 4">Caborca</strain>
    </source>
</reference>
<name>A0A5C4RBX5_PHOLU</name>